<gene>
    <name evidence="2" type="ORF">F4556_004059</name>
</gene>
<reference evidence="2 3" key="1">
    <citation type="submission" date="2020-08" db="EMBL/GenBank/DDBJ databases">
        <title>Sequencing the genomes of 1000 actinobacteria strains.</title>
        <authorList>
            <person name="Klenk H.-P."/>
        </authorList>
    </citation>
    <scope>NUCLEOTIDE SEQUENCE [LARGE SCALE GENOMIC DNA]</scope>
    <source>
        <strain evidence="2 3">DSM 44786</strain>
    </source>
</reference>
<name>A0A7W7WJE7_9ACTN</name>
<dbReference type="RefSeq" id="WP_184918239.1">
    <property type="nucleotide sequence ID" value="NZ_JACHJR010000001.1"/>
</dbReference>
<dbReference type="AlphaFoldDB" id="A0A7W7WJE7"/>
<evidence type="ECO:0000313" key="2">
    <source>
        <dbReference type="EMBL" id="MBB4948524.1"/>
    </source>
</evidence>
<accession>A0A7W7WJE7</accession>
<dbReference type="EMBL" id="JACHJR010000001">
    <property type="protein sequence ID" value="MBB4948524.1"/>
    <property type="molecule type" value="Genomic_DNA"/>
</dbReference>
<organism evidence="2 3">
    <name type="scientific">Kitasatospora gansuensis</name>
    <dbReference type="NCBI Taxonomy" id="258050"/>
    <lineage>
        <taxon>Bacteria</taxon>
        <taxon>Bacillati</taxon>
        <taxon>Actinomycetota</taxon>
        <taxon>Actinomycetes</taxon>
        <taxon>Kitasatosporales</taxon>
        <taxon>Streptomycetaceae</taxon>
        <taxon>Kitasatospora</taxon>
    </lineage>
</organism>
<evidence type="ECO:0000313" key="3">
    <source>
        <dbReference type="Proteomes" id="UP000573327"/>
    </source>
</evidence>
<protein>
    <submittedName>
        <fullName evidence="2">Uncharacterized protein</fullName>
    </submittedName>
</protein>
<evidence type="ECO:0000256" key="1">
    <source>
        <dbReference type="SAM" id="MobiDB-lite"/>
    </source>
</evidence>
<proteinExistence type="predicted"/>
<feature type="region of interest" description="Disordered" evidence="1">
    <location>
        <begin position="65"/>
        <end position="109"/>
    </location>
</feature>
<keyword evidence="3" id="KW-1185">Reference proteome</keyword>
<comment type="caution">
    <text evidence="2">The sequence shown here is derived from an EMBL/GenBank/DDBJ whole genome shotgun (WGS) entry which is preliminary data.</text>
</comment>
<dbReference type="Proteomes" id="UP000573327">
    <property type="component" value="Unassembled WGS sequence"/>
</dbReference>
<sequence>MDLLDWHRGRLSSRRLSVLLKHLPRDSNTVRALHGESAEWTLTDHLLAAAVDHLAVANWMFLSVNRDEDGEAPERPQPVPRPGEDVEDEAEAVTERAQTTPEELRQFFR</sequence>